<accession>A0A368BSR2</accession>
<dbReference type="InterPro" id="IPR020904">
    <property type="entry name" value="Sc_DH/Rdtase_CS"/>
</dbReference>
<evidence type="ECO:0000256" key="1">
    <source>
        <dbReference type="ARBA" id="ARBA00006484"/>
    </source>
</evidence>
<name>A0A368BSR2_9GAMM</name>
<evidence type="ECO:0000256" key="2">
    <source>
        <dbReference type="ARBA" id="ARBA00023002"/>
    </source>
</evidence>
<keyword evidence="2" id="KW-0560">Oxidoreductase</keyword>
<evidence type="ECO:0000313" key="4">
    <source>
        <dbReference type="Proteomes" id="UP000253307"/>
    </source>
</evidence>
<sequence length="247" mass="27476">MNTLENKNILITGATRGIGNKLATHFASQGANIILLASNEESLNKIYDELVSINSKGKHLIICCDLNSLDASHYDEIKLNIDENYSELHGLVLNAAILGKMSALSDYDLETWNKVINVNLTSQFMLAKTMLPILTSSQKARIIFTSSGVADCGKAFWGAYSVSKFAVKGLAEIFRDELENIHNLKIFNFDPGASPTDMRSTAYPGEDPNDLKSLDNLMPCYDWFFSKDSDAATEHYFRYSELIKTIP</sequence>
<dbReference type="Gene3D" id="3.40.50.720">
    <property type="entry name" value="NAD(P)-binding Rossmann-like Domain"/>
    <property type="match status" value="1"/>
</dbReference>
<dbReference type="EMBL" id="QOPE01000030">
    <property type="protein sequence ID" value="RCL40125.1"/>
    <property type="molecule type" value="Genomic_DNA"/>
</dbReference>
<dbReference type="AlphaFoldDB" id="A0A368BSR2"/>
<dbReference type="SUPFAM" id="SSF51735">
    <property type="entry name" value="NAD(P)-binding Rossmann-fold domains"/>
    <property type="match status" value="1"/>
</dbReference>
<dbReference type="GO" id="GO:0016491">
    <property type="term" value="F:oxidoreductase activity"/>
    <property type="evidence" value="ECO:0007669"/>
    <property type="project" value="UniProtKB-KW"/>
</dbReference>
<evidence type="ECO:0000313" key="3">
    <source>
        <dbReference type="EMBL" id="RCL40125.1"/>
    </source>
</evidence>
<dbReference type="PROSITE" id="PS00061">
    <property type="entry name" value="ADH_SHORT"/>
    <property type="match status" value="1"/>
</dbReference>
<dbReference type="InterPro" id="IPR002347">
    <property type="entry name" value="SDR_fam"/>
</dbReference>
<dbReference type="Pfam" id="PF00106">
    <property type="entry name" value="adh_short"/>
    <property type="match status" value="1"/>
</dbReference>
<protein>
    <submittedName>
        <fullName evidence="3">SDR family NAD(P)-dependent oxidoreductase</fullName>
    </submittedName>
</protein>
<comment type="caution">
    <text evidence="3">The sequence shown here is derived from an EMBL/GenBank/DDBJ whole genome shotgun (WGS) entry which is preliminary data.</text>
</comment>
<gene>
    <name evidence="3" type="ORF">DBW96_03770</name>
</gene>
<reference evidence="3 4" key="1">
    <citation type="journal article" date="2018" name="Microbiome">
        <title>Fine metagenomic profile of the Mediterranean stratified and mixed water columns revealed by assembly and recruitment.</title>
        <authorList>
            <person name="Haro-Moreno J.M."/>
            <person name="Lopez-Perez M."/>
            <person name="De La Torre J.R."/>
            <person name="Picazo A."/>
            <person name="Camacho A."/>
            <person name="Rodriguez-Valera F."/>
        </authorList>
    </citation>
    <scope>NUCLEOTIDE SEQUENCE [LARGE SCALE GENOMIC DNA]</scope>
    <source>
        <strain evidence="3">MED-G82</strain>
    </source>
</reference>
<comment type="similarity">
    <text evidence="1">Belongs to the short-chain dehydrogenases/reductases (SDR) family.</text>
</comment>
<dbReference type="PRINTS" id="PR00081">
    <property type="entry name" value="GDHRDH"/>
</dbReference>
<dbReference type="PANTHER" id="PTHR42901">
    <property type="entry name" value="ALCOHOL DEHYDROGENASE"/>
    <property type="match status" value="1"/>
</dbReference>
<proteinExistence type="inferred from homology"/>
<dbReference type="InterPro" id="IPR036291">
    <property type="entry name" value="NAD(P)-bd_dom_sf"/>
</dbReference>
<dbReference type="PANTHER" id="PTHR42901:SF1">
    <property type="entry name" value="ALCOHOL DEHYDROGENASE"/>
    <property type="match status" value="1"/>
</dbReference>
<organism evidence="3 4">
    <name type="scientific">SAR86 cluster bacterium</name>
    <dbReference type="NCBI Taxonomy" id="2030880"/>
    <lineage>
        <taxon>Bacteria</taxon>
        <taxon>Pseudomonadati</taxon>
        <taxon>Pseudomonadota</taxon>
        <taxon>Gammaproteobacteria</taxon>
        <taxon>SAR86 cluster</taxon>
    </lineage>
</organism>
<dbReference type="Proteomes" id="UP000253307">
    <property type="component" value="Unassembled WGS sequence"/>
</dbReference>